<accession>A0A4R0N1S6</accession>
<protein>
    <submittedName>
        <fullName evidence="2">DUF2306 domain-containing protein</fullName>
    </submittedName>
</protein>
<dbReference type="Proteomes" id="UP000292884">
    <property type="component" value="Unassembled WGS sequence"/>
</dbReference>
<comment type="caution">
    <text evidence="2">The sequence shown here is derived from an EMBL/GenBank/DDBJ whole genome shotgun (WGS) entry which is preliminary data.</text>
</comment>
<keyword evidence="1" id="KW-1133">Transmembrane helix</keyword>
<proteinExistence type="predicted"/>
<dbReference type="InterPro" id="IPR018750">
    <property type="entry name" value="DUF2306_membrane"/>
</dbReference>
<evidence type="ECO:0000313" key="3">
    <source>
        <dbReference type="Proteomes" id="UP000292884"/>
    </source>
</evidence>
<sequence>MDNSFYKKILLIVFWIAVLIVSFYFYFDSVLPYFKGTLSPRQESEKWWLIVHFSGATCTLVLGPLQFWSYFRNHFKRWHRLAGKFYIGGSIVSALMVFYLLSNYPLPGSVPSLGLLAIIWLFTTIIAFWFAVKKNFKLHKQFMIRSYVCGLAFVFIRLLPLINEYTGLFNFIKNEEVQFTVYEWICWVYPIMLTEFILIWWPSVLKIKTLK</sequence>
<dbReference type="Pfam" id="PF10067">
    <property type="entry name" value="DUF2306"/>
    <property type="match status" value="1"/>
</dbReference>
<feature type="transmembrane region" description="Helical" evidence="1">
    <location>
        <begin position="113"/>
        <end position="132"/>
    </location>
</feature>
<dbReference type="EMBL" id="SJSK01000002">
    <property type="protein sequence ID" value="TCC92322.1"/>
    <property type="molecule type" value="Genomic_DNA"/>
</dbReference>
<keyword evidence="1" id="KW-0812">Transmembrane</keyword>
<dbReference type="RefSeq" id="WP_131553262.1">
    <property type="nucleotide sequence ID" value="NZ_SJSK01000002.1"/>
</dbReference>
<feature type="transmembrane region" description="Helical" evidence="1">
    <location>
        <begin position="144"/>
        <end position="162"/>
    </location>
</feature>
<feature type="transmembrane region" description="Helical" evidence="1">
    <location>
        <begin position="47"/>
        <end position="71"/>
    </location>
</feature>
<dbReference type="OrthoDB" id="6385003at2"/>
<organism evidence="2 3">
    <name type="scientific">Pedobacter frigiditerrae</name>
    <dbReference type="NCBI Taxonomy" id="2530452"/>
    <lineage>
        <taxon>Bacteria</taxon>
        <taxon>Pseudomonadati</taxon>
        <taxon>Bacteroidota</taxon>
        <taxon>Sphingobacteriia</taxon>
        <taxon>Sphingobacteriales</taxon>
        <taxon>Sphingobacteriaceae</taxon>
        <taxon>Pedobacter</taxon>
    </lineage>
</organism>
<name>A0A4R0N1S6_9SPHI</name>
<keyword evidence="1" id="KW-0472">Membrane</keyword>
<keyword evidence="3" id="KW-1185">Reference proteome</keyword>
<evidence type="ECO:0000313" key="2">
    <source>
        <dbReference type="EMBL" id="TCC92322.1"/>
    </source>
</evidence>
<gene>
    <name evidence="2" type="ORF">EZ428_11390</name>
</gene>
<reference evidence="2 3" key="1">
    <citation type="submission" date="2019-02" db="EMBL/GenBank/DDBJ databases">
        <title>Pedobacter sp. RP-1-13 sp. nov., isolated from Arctic soil.</title>
        <authorList>
            <person name="Dahal R.H."/>
        </authorList>
    </citation>
    <scope>NUCLEOTIDE SEQUENCE [LARGE SCALE GENOMIC DNA]</scope>
    <source>
        <strain evidence="2 3">RP-1-13</strain>
    </source>
</reference>
<feature type="transmembrane region" description="Helical" evidence="1">
    <location>
        <begin position="9"/>
        <end position="27"/>
    </location>
</feature>
<evidence type="ECO:0000256" key="1">
    <source>
        <dbReference type="SAM" id="Phobius"/>
    </source>
</evidence>
<feature type="transmembrane region" description="Helical" evidence="1">
    <location>
        <begin position="83"/>
        <end position="101"/>
    </location>
</feature>
<feature type="transmembrane region" description="Helical" evidence="1">
    <location>
        <begin position="182"/>
        <end position="201"/>
    </location>
</feature>
<dbReference type="AlphaFoldDB" id="A0A4R0N1S6"/>